<gene>
    <name evidence="1" type="ORF">Pint_23370</name>
</gene>
<sequence length="109" mass="11328">MNLKENRSPSSVSITMLQQPLILGGYILQLFADIRSQTDGNGNIGGSGQSKTGAHGSVSHTAPSHIVASSTNSARAVVNCGRGKPYASCMPGPSTPRVTGTTYNRRVTP</sequence>
<keyword evidence="2" id="KW-1185">Reference proteome</keyword>
<comment type="caution">
    <text evidence="1">The sequence shown here is derived from an EMBL/GenBank/DDBJ whole genome shotgun (WGS) entry which is preliminary data.</text>
</comment>
<evidence type="ECO:0000313" key="1">
    <source>
        <dbReference type="EMBL" id="KAJ0039026.1"/>
    </source>
</evidence>
<reference evidence="2" key="1">
    <citation type="journal article" date="2023" name="G3 (Bethesda)">
        <title>Genome assembly and association tests identify interacting loci associated with vigor, precocity, and sex in interspecific pistachio rootstocks.</title>
        <authorList>
            <person name="Palmer W."/>
            <person name="Jacygrad E."/>
            <person name="Sagayaradj S."/>
            <person name="Cavanaugh K."/>
            <person name="Han R."/>
            <person name="Bertier L."/>
            <person name="Beede B."/>
            <person name="Kafkas S."/>
            <person name="Golino D."/>
            <person name="Preece J."/>
            <person name="Michelmore R."/>
        </authorList>
    </citation>
    <scope>NUCLEOTIDE SEQUENCE [LARGE SCALE GENOMIC DNA]</scope>
</reference>
<organism evidence="1 2">
    <name type="scientific">Pistacia integerrima</name>
    <dbReference type="NCBI Taxonomy" id="434235"/>
    <lineage>
        <taxon>Eukaryota</taxon>
        <taxon>Viridiplantae</taxon>
        <taxon>Streptophyta</taxon>
        <taxon>Embryophyta</taxon>
        <taxon>Tracheophyta</taxon>
        <taxon>Spermatophyta</taxon>
        <taxon>Magnoliopsida</taxon>
        <taxon>eudicotyledons</taxon>
        <taxon>Gunneridae</taxon>
        <taxon>Pentapetalae</taxon>
        <taxon>rosids</taxon>
        <taxon>malvids</taxon>
        <taxon>Sapindales</taxon>
        <taxon>Anacardiaceae</taxon>
        <taxon>Pistacia</taxon>
    </lineage>
</organism>
<dbReference type="EMBL" id="CM047741">
    <property type="protein sequence ID" value="KAJ0039026.1"/>
    <property type="molecule type" value="Genomic_DNA"/>
</dbReference>
<accession>A0ACC0YPS4</accession>
<dbReference type="Proteomes" id="UP001163603">
    <property type="component" value="Chromosome 6"/>
</dbReference>
<evidence type="ECO:0000313" key="2">
    <source>
        <dbReference type="Proteomes" id="UP001163603"/>
    </source>
</evidence>
<proteinExistence type="predicted"/>
<name>A0ACC0YPS4_9ROSI</name>
<protein>
    <submittedName>
        <fullName evidence="1">Uncharacterized protein</fullName>
    </submittedName>
</protein>